<dbReference type="InterPro" id="IPR051277">
    <property type="entry name" value="SEZ6_CSMD_C4BPB_Regulators"/>
</dbReference>
<sequence length="247" mass="27005">MGLGLRLRGEGLRRAPRHHPLPRLLRAAAEPPTPLEEPYVEGTKLRYKCRPGYKLAGGKSPVVTCDNNSVWSADPDFCIGKPCGPPDIMNGRFEYTTDLLFGATVTFSCNVGYRLVGKSTAQCVLQGSEVDWDNIPHCATRPPFHIRWKCSCIFLLLLSDAVIACLPPPVIENGQVMNGDRDFIFGTAVTYSCNKGFTLIGDAVIHCTTHDNLNGIWSRSAPDCKSGANMIIVGIFPLLLAMLVMNI</sequence>
<evidence type="ECO:0000313" key="8">
    <source>
        <dbReference type="EMBL" id="KAK4809259.1"/>
    </source>
</evidence>
<dbReference type="CDD" id="cd00033">
    <property type="entry name" value="CCP"/>
    <property type="match status" value="3"/>
</dbReference>
<accession>A0AAN7MNP0</accession>
<name>A0AAN7MNP0_MYCAM</name>
<keyword evidence="5" id="KW-0325">Glycoprotein</keyword>
<evidence type="ECO:0000256" key="4">
    <source>
        <dbReference type="ARBA" id="ARBA00023157"/>
    </source>
</evidence>
<dbReference type="PROSITE" id="PS50923">
    <property type="entry name" value="SUSHI"/>
    <property type="match status" value="3"/>
</dbReference>
<comment type="caution">
    <text evidence="8">The sequence shown here is derived from an EMBL/GenBank/DDBJ whole genome shotgun (WGS) entry which is preliminary data.</text>
</comment>
<dbReference type="Gene3D" id="2.10.70.10">
    <property type="entry name" value="Complement Module, domain 1"/>
    <property type="match status" value="3"/>
</dbReference>
<keyword evidence="4" id="KW-1015">Disulfide bond</keyword>
<protein>
    <recommendedName>
        <fullName evidence="7">Sushi domain-containing protein</fullName>
    </recommendedName>
</protein>
<evidence type="ECO:0000256" key="3">
    <source>
        <dbReference type="ARBA" id="ARBA00022737"/>
    </source>
</evidence>
<feature type="domain" description="Sushi" evidence="7">
    <location>
        <begin position="163"/>
        <end position="226"/>
    </location>
</feature>
<dbReference type="InterPro" id="IPR035976">
    <property type="entry name" value="Sushi/SCR/CCP_sf"/>
</dbReference>
<organism evidence="8 9">
    <name type="scientific">Mycteria americana</name>
    <name type="common">Wood stork</name>
    <dbReference type="NCBI Taxonomy" id="33587"/>
    <lineage>
        <taxon>Eukaryota</taxon>
        <taxon>Metazoa</taxon>
        <taxon>Chordata</taxon>
        <taxon>Craniata</taxon>
        <taxon>Vertebrata</taxon>
        <taxon>Euteleostomi</taxon>
        <taxon>Archelosauria</taxon>
        <taxon>Archosauria</taxon>
        <taxon>Dinosauria</taxon>
        <taxon>Saurischia</taxon>
        <taxon>Theropoda</taxon>
        <taxon>Coelurosauria</taxon>
        <taxon>Aves</taxon>
        <taxon>Neognathae</taxon>
        <taxon>Neoaves</taxon>
        <taxon>Aequornithes</taxon>
        <taxon>Ciconiiformes</taxon>
        <taxon>Ciconiidae</taxon>
        <taxon>Mycteria</taxon>
    </lineage>
</organism>
<dbReference type="PANTHER" id="PTHR45656:SF4">
    <property type="entry name" value="PROTEIN CBR-CLEC-78"/>
    <property type="match status" value="1"/>
</dbReference>
<evidence type="ECO:0000259" key="7">
    <source>
        <dbReference type="PROSITE" id="PS50923"/>
    </source>
</evidence>
<evidence type="ECO:0000313" key="9">
    <source>
        <dbReference type="Proteomes" id="UP001333110"/>
    </source>
</evidence>
<dbReference type="SUPFAM" id="SSF57535">
    <property type="entry name" value="Complement control module/SCR domain"/>
    <property type="match status" value="3"/>
</dbReference>
<evidence type="ECO:0000256" key="2">
    <source>
        <dbReference type="ARBA" id="ARBA00022729"/>
    </source>
</evidence>
<keyword evidence="1 6" id="KW-0768">Sushi</keyword>
<dbReference type="SMART" id="SM00032">
    <property type="entry name" value="CCP"/>
    <property type="match status" value="3"/>
</dbReference>
<dbReference type="PANTHER" id="PTHR45656">
    <property type="entry name" value="PROTEIN CBR-CLEC-78"/>
    <property type="match status" value="1"/>
</dbReference>
<keyword evidence="3" id="KW-0677">Repeat</keyword>
<comment type="caution">
    <text evidence="6">Lacks conserved residue(s) required for the propagation of feature annotation.</text>
</comment>
<evidence type="ECO:0000256" key="1">
    <source>
        <dbReference type="ARBA" id="ARBA00022659"/>
    </source>
</evidence>
<evidence type="ECO:0000256" key="6">
    <source>
        <dbReference type="PROSITE-ProRule" id="PRU00302"/>
    </source>
</evidence>
<dbReference type="FunFam" id="2.10.70.10:FF:000055">
    <property type="entry name" value="Complement decay-accelerating factor, GPI-anchored"/>
    <property type="match status" value="1"/>
</dbReference>
<evidence type="ECO:0000256" key="5">
    <source>
        <dbReference type="ARBA" id="ARBA00023180"/>
    </source>
</evidence>
<dbReference type="FunFam" id="2.10.70.10:FF:000014">
    <property type="entry name" value="Membrane cofactor protein"/>
    <property type="match status" value="1"/>
</dbReference>
<feature type="domain" description="Sushi" evidence="7">
    <location>
        <begin position="26"/>
        <end position="80"/>
    </location>
</feature>
<dbReference type="InterPro" id="IPR000436">
    <property type="entry name" value="Sushi_SCR_CCP_dom"/>
</dbReference>
<dbReference type="Pfam" id="PF00084">
    <property type="entry name" value="Sushi"/>
    <property type="match status" value="3"/>
</dbReference>
<dbReference type="EMBL" id="JAUNZN010000022">
    <property type="protein sequence ID" value="KAK4809259.1"/>
    <property type="molecule type" value="Genomic_DNA"/>
</dbReference>
<gene>
    <name evidence="8" type="ORF">QYF61_016073</name>
</gene>
<keyword evidence="2" id="KW-0732">Signal</keyword>
<dbReference type="AlphaFoldDB" id="A0AAN7MNP0"/>
<dbReference type="Proteomes" id="UP001333110">
    <property type="component" value="Unassembled WGS sequence"/>
</dbReference>
<keyword evidence="9" id="KW-1185">Reference proteome</keyword>
<proteinExistence type="predicted"/>
<feature type="domain" description="Sushi" evidence="7">
    <location>
        <begin position="81"/>
        <end position="140"/>
    </location>
</feature>
<reference evidence="8 9" key="1">
    <citation type="journal article" date="2023" name="J. Hered.">
        <title>Chromosome-level genome of the wood stork (Mycteria americana) provides insight into avian chromosome evolution.</title>
        <authorList>
            <person name="Flamio R. Jr."/>
            <person name="Ramstad K.M."/>
        </authorList>
    </citation>
    <scope>NUCLEOTIDE SEQUENCE [LARGE SCALE GENOMIC DNA]</scope>
    <source>
        <strain evidence="8">JAX WOST 10</strain>
    </source>
</reference>